<dbReference type="Pfam" id="PF08818">
    <property type="entry name" value="DUF1801"/>
    <property type="match status" value="1"/>
</dbReference>
<evidence type="ECO:0000313" key="3">
    <source>
        <dbReference type="Proteomes" id="UP000307943"/>
    </source>
</evidence>
<keyword evidence="3" id="KW-1185">Reference proteome</keyword>
<dbReference type="RefSeq" id="WP_139606651.1">
    <property type="nucleotide sequence ID" value="NZ_VDCQ01000071.1"/>
</dbReference>
<dbReference type="AlphaFoldDB" id="A0A5C4SYU6"/>
<dbReference type="EMBL" id="VDCQ01000071">
    <property type="protein sequence ID" value="TNJ61846.1"/>
    <property type="molecule type" value="Genomic_DNA"/>
</dbReference>
<dbReference type="InterPro" id="IPR014922">
    <property type="entry name" value="YdhG-like"/>
</dbReference>
<reference evidence="2 3" key="1">
    <citation type="submission" date="2019-05" db="EMBL/GenBank/DDBJ databases">
        <title>We sequenced the genome of Paenibacillus hemerocallicola KCTC 33185 for further insight into its adaptation and study the phylogeny of Paenibacillus.</title>
        <authorList>
            <person name="Narsing Rao M.P."/>
        </authorList>
    </citation>
    <scope>NUCLEOTIDE SEQUENCE [LARGE SCALE GENOMIC DNA]</scope>
    <source>
        <strain evidence="2 3">KCTC 33185</strain>
    </source>
</reference>
<sequence>MSSTKSSFQTVEEYIVTFPDDVQATLENIRQTIKETVPEAEEAISYQLPAFKYYGMLIYFSAYKDHYSLSFPPPFTIFEVFKEQLSPYEVSKTAIKFPMKDPFPFELLRDIVKFRATENLEKGKKKKK</sequence>
<feature type="domain" description="YdhG-like" evidence="1">
    <location>
        <begin position="23"/>
        <end position="115"/>
    </location>
</feature>
<comment type="caution">
    <text evidence="2">The sequence shown here is derived from an EMBL/GenBank/DDBJ whole genome shotgun (WGS) entry which is preliminary data.</text>
</comment>
<evidence type="ECO:0000313" key="2">
    <source>
        <dbReference type="EMBL" id="TNJ61846.1"/>
    </source>
</evidence>
<dbReference type="OrthoDB" id="115213at2"/>
<protein>
    <submittedName>
        <fullName evidence="2">DUF1801 domain-containing protein</fullName>
    </submittedName>
</protein>
<organism evidence="2 3">
    <name type="scientific">Paenibacillus hemerocallicola</name>
    <dbReference type="NCBI Taxonomy" id="1172614"/>
    <lineage>
        <taxon>Bacteria</taxon>
        <taxon>Bacillati</taxon>
        <taxon>Bacillota</taxon>
        <taxon>Bacilli</taxon>
        <taxon>Bacillales</taxon>
        <taxon>Paenibacillaceae</taxon>
        <taxon>Paenibacillus</taxon>
    </lineage>
</organism>
<proteinExistence type="predicted"/>
<gene>
    <name evidence="2" type="ORF">FE784_33715</name>
</gene>
<dbReference type="SUPFAM" id="SSF159888">
    <property type="entry name" value="YdhG-like"/>
    <property type="match status" value="1"/>
</dbReference>
<name>A0A5C4SYU6_9BACL</name>
<accession>A0A5C4SYU6</accession>
<dbReference type="Gene3D" id="3.90.1150.200">
    <property type="match status" value="1"/>
</dbReference>
<evidence type="ECO:0000259" key="1">
    <source>
        <dbReference type="Pfam" id="PF08818"/>
    </source>
</evidence>
<dbReference type="Proteomes" id="UP000307943">
    <property type="component" value="Unassembled WGS sequence"/>
</dbReference>